<feature type="transmembrane region" description="Helical" evidence="1">
    <location>
        <begin position="238"/>
        <end position="259"/>
    </location>
</feature>
<reference evidence="3" key="1">
    <citation type="submission" date="2017-06" db="EMBL/GenBank/DDBJ databases">
        <authorList>
            <person name="Varghese N."/>
            <person name="Submissions S."/>
        </authorList>
    </citation>
    <scope>NUCLEOTIDE SEQUENCE [LARGE SCALE GENOMIC DNA]</scope>
    <source>
        <strain evidence="3">DSM 28041</strain>
    </source>
</reference>
<dbReference type="AlphaFoldDB" id="A0A238VCG3"/>
<protein>
    <recommendedName>
        <fullName evidence="4">Glycosyltransferase RgtA/B/C/D-like domain-containing protein</fullName>
    </recommendedName>
</protein>
<dbReference type="EMBL" id="FZNS01000001">
    <property type="protein sequence ID" value="SNR31858.1"/>
    <property type="molecule type" value="Genomic_DNA"/>
</dbReference>
<feature type="transmembrane region" description="Helical" evidence="1">
    <location>
        <begin position="351"/>
        <end position="373"/>
    </location>
</feature>
<keyword evidence="1" id="KW-1133">Transmembrane helix</keyword>
<keyword evidence="1" id="KW-0472">Membrane</keyword>
<accession>A0A238VCG3</accession>
<evidence type="ECO:0000256" key="1">
    <source>
        <dbReference type="SAM" id="Phobius"/>
    </source>
</evidence>
<feature type="transmembrane region" description="Helical" evidence="1">
    <location>
        <begin position="139"/>
        <end position="156"/>
    </location>
</feature>
<feature type="transmembrane region" description="Helical" evidence="1">
    <location>
        <begin position="163"/>
        <end position="180"/>
    </location>
</feature>
<feature type="transmembrane region" description="Helical" evidence="1">
    <location>
        <begin position="21"/>
        <end position="40"/>
    </location>
</feature>
<dbReference type="Proteomes" id="UP000198310">
    <property type="component" value="Unassembled WGS sequence"/>
</dbReference>
<keyword evidence="3" id="KW-1185">Reference proteome</keyword>
<feature type="transmembrane region" description="Helical" evidence="1">
    <location>
        <begin position="320"/>
        <end position="344"/>
    </location>
</feature>
<feature type="transmembrane region" description="Helical" evidence="1">
    <location>
        <begin position="111"/>
        <end position="133"/>
    </location>
</feature>
<organism evidence="2 3">
    <name type="scientific">Hymenobacter mucosus</name>
    <dbReference type="NCBI Taxonomy" id="1411120"/>
    <lineage>
        <taxon>Bacteria</taxon>
        <taxon>Pseudomonadati</taxon>
        <taxon>Bacteroidota</taxon>
        <taxon>Cytophagia</taxon>
        <taxon>Cytophagales</taxon>
        <taxon>Hymenobacteraceae</taxon>
        <taxon>Hymenobacter</taxon>
    </lineage>
</organism>
<feature type="transmembrane region" description="Helical" evidence="1">
    <location>
        <begin position="206"/>
        <end position="226"/>
    </location>
</feature>
<evidence type="ECO:0008006" key="4">
    <source>
        <dbReference type="Google" id="ProtNLM"/>
    </source>
</evidence>
<gene>
    <name evidence="2" type="ORF">SAMN06269173_101431</name>
</gene>
<keyword evidence="1" id="KW-0812">Transmembrane</keyword>
<evidence type="ECO:0000313" key="3">
    <source>
        <dbReference type="Proteomes" id="UP000198310"/>
    </source>
</evidence>
<feature type="transmembrane region" description="Helical" evidence="1">
    <location>
        <begin position="385"/>
        <end position="405"/>
    </location>
</feature>
<proteinExistence type="predicted"/>
<evidence type="ECO:0000313" key="2">
    <source>
        <dbReference type="EMBL" id="SNR31858.1"/>
    </source>
</evidence>
<name>A0A238VCG3_9BACT</name>
<sequence length="410" mass="46156">MLGGLLVWLRRQHQKPRIGGWVLPTLLLKLATTGLSVRFMSEDSYLFTMWARRMTVQFWQQPTAWLQMLGQEEFHFGSWHLIYHGFSNTLFMMKVLSMLNVVSGGVVWLNALYLSLFSFWGAWTLACTIGRLWPAARPGGVVIGFLLWPTVVYWTSGLTKESLLVGSGAALLAYVLQLYYPLLSGRQWQKVALVILLGWLHFKMRFFFAAVLLGVLAGLGLIRVLQRLTGTRRRVPQLLLMVGLLSAGAWAASEISPAFRLNKFTSQLQRNYTDLLAISRNRPHLEYPTLAPTTESILRNAPAAIFNATTRPWPWEGTSLLYLIAGMENALLAVLLLLAAWAVVQRRSGKLPFGVMLALLLYCLLLAILLGLSTPNLGTLSRYRVAFLPFLLLLITQNEYFCGVVKRLRG</sequence>